<feature type="active site" description="Proton donor; for delta-elimination activity" evidence="15">
    <location>
        <position position="269"/>
    </location>
</feature>
<feature type="binding site" evidence="15">
    <location>
        <position position="112"/>
    </location>
    <ligand>
        <name>DNA</name>
        <dbReference type="ChEBI" id="CHEBI:16991"/>
    </ligand>
</feature>
<keyword evidence="7 15" id="KW-0378">Hydrolase</keyword>
<dbReference type="SMART" id="SM00898">
    <property type="entry name" value="Fapy_DNA_glyco"/>
    <property type="match status" value="1"/>
</dbReference>
<keyword evidence="12 15" id="KW-0511">Multifunctional enzyme</keyword>
<evidence type="ECO:0000256" key="8">
    <source>
        <dbReference type="ARBA" id="ARBA00022833"/>
    </source>
</evidence>
<evidence type="ECO:0000313" key="18">
    <source>
        <dbReference type="EMBL" id="MFC4350084.1"/>
    </source>
</evidence>
<dbReference type="Gene3D" id="1.10.8.50">
    <property type="match status" value="1"/>
</dbReference>
<feature type="active site" description="Proton donor; for beta-elimination activity" evidence="15">
    <location>
        <position position="58"/>
    </location>
</feature>
<evidence type="ECO:0000256" key="10">
    <source>
        <dbReference type="ARBA" id="ARBA00023204"/>
    </source>
</evidence>
<evidence type="ECO:0000256" key="5">
    <source>
        <dbReference type="ARBA" id="ARBA00022763"/>
    </source>
</evidence>
<evidence type="ECO:0000256" key="15">
    <source>
        <dbReference type="HAMAP-Rule" id="MF_00103"/>
    </source>
</evidence>
<keyword evidence="19" id="KW-1185">Reference proteome</keyword>
<evidence type="ECO:0000256" key="2">
    <source>
        <dbReference type="ARBA" id="ARBA00009409"/>
    </source>
</evidence>
<evidence type="ECO:0000256" key="1">
    <source>
        <dbReference type="ARBA" id="ARBA00001668"/>
    </source>
</evidence>
<dbReference type="InterPro" id="IPR015886">
    <property type="entry name" value="H2TH_FPG"/>
</dbReference>
<evidence type="ECO:0000259" key="17">
    <source>
        <dbReference type="PROSITE" id="PS51068"/>
    </source>
</evidence>
<gene>
    <name evidence="15 18" type="primary">mutM</name>
    <name evidence="15" type="synonym">fpg</name>
    <name evidence="18" type="ORF">ACFOW6_00870</name>
</gene>
<evidence type="ECO:0000259" key="16">
    <source>
        <dbReference type="PROSITE" id="PS51066"/>
    </source>
</evidence>
<dbReference type="EC" id="3.2.2.23" evidence="15"/>
<feature type="binding site" evidence="15">
    <location>
        <position position="93"/>
    </location>
    <ligand>
        <name>DNA</name>
        <dbReference type="ChEBI" id="CHEBI:16991"/>
    </ligand>
</feature>
<keyword evidence="9 15" id="KW-0238">DNA-binding</keyword>
<dbReference type="PANTHER" id="PTHR22993:SF9">
    <property type="entry name" value="FORMAMIDOPYRIMIDINE-DNA GLYCOSYLASE"/>
    <property type="match status" value="1"/>
</dbReference>
<comment type="cofactor">
    <cofactor evidence="15">
        <name>Zn(2+)</name>
        <dbReference type="ChEBI" id="CHEBI:29105"/>
    </cofactor>
    <text evidence="15">Binds 1 zinc ion per subunit.</text>
</comment>
<dbReference type="GO" id="GO:0008534">
    <property type="term" value="F:oxidized purine nucleobase lesion DNA N-glycosylase activity"/>
    <property type="evidence" value="ECO:0007669"/>
    <property type="project" value="UniProtKB-EC"/>
</dbReference>
<feature type="active site" description="Proton donor" evidence="15">
    <location>
        <position position="3"/>
    </location>
</feature>
<feature type="domain" description="FPG-type" evidence="16">
    <location>
        <begin position="240"/>
        <end position="279"/>
    </location>
</feature>
<accession>A0ABV8UGN2</accession>
<dbReference type="SUPFAM" id="SSF57716">
    <property type="entry name" value="Glucocorticoid receptor-like (DNA-binding domain)"/>
    <property type="match status" value="1"/>
</dbReference>
<comment type="subunit">
    <text evidence="3 15">Monomer.</text>
</comment>
<dbReference type="Gene3D" id="3.20.190.10">
    <property type="entry name" value="MutM-like, N-terminal"/>
    <property type="match status" value="1"/>
</dbReference>
<protein>
    <recommendedName>
        <fullName evidence="15">Formamidopyrimidine-DNA glycosylase</fullName>
        <shortName evidence="15">Fapy-DNA glycosylase</shortName>
        <ecNumber evidence="15">3.2.2.23</ecNumber>
    </recommendedName>
    <alternativeName>
        <fullName evidence="15">DNA-(apurinic or apyrimidinic site) lyase MutM</fullName>
        <shortName evidence="15">AP lyase MutM</shortName>
        <ecNumber evidence="15">4.2.99.18</ecNumber>
    </alternativeName>
</protein>
<name>A0ABV8UGN2_9PROT</name>
<dbReference type="CDD" id="cd08966">
    <property type="entry name" value="EcFpg-like_N"/>
    <property type="match status" value="1"/>
</dbReference>
<keyword evidence="4 15" id="KW-0479">Metal-binding</keyword>
<dbReference type="SMART" id="SM01232">
    <property type="entry name" value="H2TH"/>
    <property type="match status" value="1"/>
</dbReference>
<dbReference type="PROSITE" id="PS51068">
    <property type="entry name" value="FPG_CAT"/>
    <property type="match status" value="1"/>
</dbReference>
<dbReference type="InterPro" id="IPR000214">
    <property type="entry name" value="Znf_DNA_glyclase/AP_lyase"/>
</dbReference>
<dbReference type="Pfam" id="PF01149">
    <property type="entry name" value="Fapy_DNA_glyco"/>
    <property type="match status" value="1"/>
</dbReference>
<dbReference type="EMBL" id="JBHSCW010000001">
    <property type="protein sequence ID" value="MFC4350084.1"/>
    <property type="molecule type" value="Genomic_DNA"/>
</dbReference>
<dbReference type="Pfam" id="PF06831">
    <property type="entry name" value="H2TH"/>
    <property type="match status" value="1"/>
</dbReference>
<feature type="active site" description="Schiff-base intermediate with DNA" evidence="15">
    <location>
        <position position="2"/>
    </location>
</feature>
<dbReference type="InterPro" id="IPR010979">
    <property type="entry name" value="Ribosomal_uS13-like_H2TH"/>
</dbReference>
<dbReference type="InterPro" id="IPR012319">
    <property type="entry name" value="FPG_cat"/>
</dbReference>
<dbReference type="PROSITE" id="PS51066">
    <property type="entry name" value="ZF_FPG_2"/>
    <property type="match status" value="1"/>
</dbReference>
<reference evidence="19" key="1">
    <citation type="journal article" date="2019" name="Int. J. Syst. Evol. Microbiol.">
        <title>The Global Catalogue of Microorganisms (GCM) 10K type strain sequencing project: providing services to taxonomists for standard genome sequencing and annotation.</title>
        <authorList>
            <consortium name="The Broad Institute Genomics Platform"/>
            <consortium name="The Broad Institute Genome Sequencing Center for Infectious Disease"/>
            <person name="Wu L."/>
            <person name="Ma J."/>
        </authorList>
    </citation>
    <scope>NUCLEOTIDE SEQUENCE [LARGE SCALE GENOMIC DNA]</scope>
    <source>
        <strain evidence="19">CECT 8472</strain>
    </source>
</reference>
<keyword evidence="10 15" id="KW-0234">DNA repair</keyword>
<feature type="domain" description="Formamidopyrimidine-DNA glycosylase catalytic" evidence="17">
    <location>
        <begin position="2"/>
        <end position="115"/>
    </location>
</feature>
<evidence type="ECO:0000256" key="9">
    <source>
        <dbReference type="ARBA" id="ARBA00023125"/>
    </source>
</evidence>
<evidence type="ECO:0000256" key="14">
    <source>
        <dbReference type="ARBA" id="ARBA00044632"/>
    </source>
</evidence>
<keyword evidence="5 15" id="KW-0227">DNA damage</keyword>
<dbReference type="NCBIfam" id="NF002211">
    <property type="entry name" value="PRK01103.1"/>
    <property type="match status" value="1"/>
</dbReference>
<dbReference type="NCBIfam" id="TIGR00577">
    <property type="entry name" value="fpg"/>
    <property type="match status" value="1"/>
</dbReference>
<comment type="catalytic activity">
    <reaction evidence="1 15">
        <text>Hydrolysis of DNA containing ring-opened 7-methylguanine residues, releasing 2,6-diamino-4-hydroxy-5-(N-methyl)formamidopyrimidine.</text>
        <dbReference type="EC" id="3.2.2.23"/>
    </reaction>
</comment>
<sequence>MPELPEVETVRRGLLTALEGRRLVRVIQRRPDLRYPLPENFAARLEGQTIEHLARRAKYLLAHTRGGEVLLCHLGMSGRMTLVADPDLPFAPHDHVILETDAGVQLRFNDARRFGIMDLVPAEALEAHRLLAGLGPEPLGNAFNGPALAAALKGRRTPIKAALLDQRVVAGLGNIYVSEALYAARISPRRQASSVQGQRAERLAQAVRSVLLRAIEAGGSSLRDYVQSSGELGYFQHQWAVYDKEGQPCGICGATGQASAIRRIVQSGRSTFYCPRHQR</sequence>
<dbReference type="RefSeq" id="WP_382420189.1">
    <property type="nucleotide sequence ID" value="NZ_JBHSCW010000001.1"/>
</dbReference>
<dbReference type="SUPFAM" id="SSF46946">
    <property type="entry name" value="S13-like H2TH domain"/>
    <property type="match status" value="1"/>
</dbReference>
<evidence type="ECO:0000256" key="6">
    <source>
        <dbReference type="ARBA" id="ARBA00022771"/>
    </source>
</evidence>
<comment type="caution">
    <text evidence="18">The sequence shown here is derived from an EMBL/GenBank/DDBJ whole genome shotgun (WGS) entry which is preliminary data.</text>
</comment>
<evidence type="ECO:0000256" key="11">
    <source>
        <dbReference type="ARBA" id="ARBA00023239"/>
    </source>
</evidence>
<evidence type="ECO:0000313" key="19">
    <source>
        <dbReference type="Proteomes" id="UP001595799"/>
    </source>
</evidence>
<comment type="function">
    <text evidence="15">Involved in base excision repair of DNA damaged by oxidation or by mutagenic agents. Acts as DNA glycosylase that recognizes and removes damaged bases. Has a preference for oxidized purines, such as 7,8-dihydro-8-oxoguanine (8-oxoG). Has AP (apurinic/apyrimidinic) lyase activity and introduces nicks in the DNA strand. Cleaves the DNA backbone by beta-delta elimination to generate a single-strand break at the site of the removed base with both 3'- and 5'-phosphates.</text>
</comment>
<comment type="similarity">
    <text evidence="2 15">Belongs to the FPG family.</text>
</comment>
<evidence type="ECO:0000256" key="7">
    <source>
        <dbReference type="ARBA" id="ARBA00022801"/>
    </source>
</evidence>
<keyword evidence="11 15" id="KW-0456">Lyase</keyword>
<dbReference type="GO" id="GO:0140078">
    <property type="term" value="F:class I DNA-(apurinic or apyrimidinic site) endonuclease activity"/>
    <property type="evidence" value="ECO:0007669"/>
    <property type="project" value="UniProtKB-EC"/>
</dbReference>
<evidence type="ECO:0000256" key="12">
    <source>
        <dbReference type="ARBA" id="ARBA00023268"/>
    </source>
</evidence>
<keyword evidence="6 15" id="KW-0863">Zinc-finger</keyword>
<organism evidence="18 19">
    <name type="scientific">Fodinicurvata halophila</name>
    <dbReference type="NCBI Taxonomy" id="1419723"/>
    <lineage>
        <taxon>Bacteria</taxon>
        <taxon>Pseudomonadati</taxon>
        <taxon>Pseudomonadota</taxon>
        <taxon>Alphaproteobacteria</taxon>
        <taxon>Rhodospirillales</taxon>
        <taxon>Rhodovibrionaceae</taxon>
        <taxon>Fodinicurvata</taxon>
    </lineage>
</organism>
<comment type="catalytic activity">
    <reaction evidence="14 15">
        <text>2'-deoxyribonucleotide-(2'-deoxyribose 5'-phosphate)-2'-deoxyribonucleotide-DNA = a 3'-end 2'-deoxyribonucleotide-(2,3-dehydro-2,3-deoxyribose 5'-phosphate)-DNA + a 5'-end 5'-phospho-2'-deoxyribonucleoside-DNA + H(+)</text>
        <dbReference type="Rhea" id="RHEA:66592"/>
        <dbReference type="Rhea" id="RHEA-COMP:13180"/>
        <dbReference type="Rhea" id="RHEA-COMP:16897"/>
        <dbReference type="Rhea" id="RHEA-COMP:17067"/>
        <dbReference type="ChEBI" id="CHEBI:15378"/>
        <dbReference type="ChEBI" id="CHEBI:136412"/>
        <dbReference type="ChEBI" id="CHEBI:157695"/>
        <dbReference type="ChEBI" id="CHEBI:167181"/>
        <dbReference type="EC" id="4.2.99.18"/>
    </reaction>
</comment>
<dbReference type="HAMAP" id="MF_00103">
    <property type="entry name" value="Fapy_DNA_glycosyl"/>
    <property type="match status" value="1"/>
</dbReference>
<dbReference type="PANTHER" id="PTHR22993">
    <property type="entry name" value="FORMAMIDOPYRIMIDINE-DNA GLYCOSYLASE"/>
    <property type="match status" value="1"/>
</dbReference>
<dbReference type="EC" id="4.2.99.18" evidence="15"/>
<proteinExistence type="inferred from homology"/>
<evidence type="ECO:0000256" key="3">
    <source>
        <dbReference type="ARBA" id="ARBA00011245"/>
    </source>
</evidence>
<feature type="binding site" evidence="15">
    <location>
        <position position="155"/>
    </location>
    <ligand>
        <name>DNA</name>
        <dbReference type="ChEBI" id="CHEBI:16991"/>
    </ligand>
</feature>
<keyword evidence="13 15" id="KW-0326">Glycosidase</keyword>
<keyword evidence="8 15" id="KW-0862">Zinc</keyword>
<dbReference type="InterPro" id="IPR020629">
    <property type="entry name" value="FPG_Glyclase"/>
</dbReference>
<dbReference type="SUPFAM" id="SSF81624">
    <property type="entry name" value="N-terminal domain of MutM-like DNA repair proteins"/>
    <property type="match status" value="1"/>
</dbReference>
<dbReference type="Proteomes" id="UP001595799">
    <property type="component" value="Unassembled WGS sequence"/>
</dbReference>
<evidence type="ECO:0000256" key="13">
    <source>
        <dbReference type="ARBA" id="ARBA00023295"/>
    </source>
</evidence>
<evidence type="ECO:0000256" key="4">
    <source>
        <dbReference type="ARBA" id="ARBA00022723"/>
    </source>
</evidence>
<dbReference type="InterPro" id="IPR035937">
    <property type="entry name" value="FPG_N"/>
</dbReference>